<dbReference type="OMA" id="CQRDDPC"/>
<dbReference type="Proteomes" id="UP000283634">
    <property type="component" value="Unassembled WGS sequence"/>
</dbReference>
<dbReference type="Gene3D" id="2.120.10.80">
    <property type="entry name" value="Kelch-type beta propeller"/>
    <property type="match status" value="1"/>
</dbReference>
<dbReference type="GeneID" id="40330987"/>
<organism evidence="1 2">
    <name type="scientific">Trypanosoma rangeli</name>
    <dbReference type="NCBI Taxonomy" id="5698"/>
    <lineage>
        <taxon>Eukaryota</taxon>
        <taxon>Discoba</taxon>
        <taxon>Euglenozoa</taxon>
        <taxon>Kinetoplastea</taxon>
        <taxon>Metakinetoplastina</taxon>
        <taxon>Trypanosomatida</taxon>
        <taxon>Trypanosomatidae</taxon>
        <taxon>Trypanosoma</taxon>
        <taxon>Herpetosoma</taxon>
    </lineage>
</organism>
<keyword evidence="2" id="KW-1185">Reference proteome</keyword>
<dbReference type="PANTHER" id="PTHR23244">
    <property type="entry name" value="KELCH REPEAT DOMAIN"/>
    <property type="match status" value="1"/>
</dbReference>
<dbReference type="Pfam" id="PF24681">
    <property type="entry name" value="Kelch_KLHDC2_KLHL20_DRC7"/>
    <property type="match status" value="1"/>
</dbReference>
<gene>
    <name evidence="1" type="ORF">TraAM80_07054</name>
</gene>
<evidence type="ECO:0000313" key="1">
    <source>
        <dbReference type="EMBL" id="RNF01403.1"/>
    </source>
</evidence>
<dbReference type="EMBL" id="MKGL01000276">
    <property type="protein sequence ID" value="RNF01403.1"/>
    <property type="molecule type" value="Genomic_DNA"/>
</dbReference>
<dbReference type="PANTHER" id="PTHR23244:SF471">
    <property type="entry name" value="GUANINE NUCLEOTIDE-BINDING PROTEIN SUBUNIT BETA 1-RELATED"/>
    <property type="match status" value="1"/>
</dbReference>
<dbReference type="OrthoDB" id="10251809at2759"/>
<proteinExistence type="predicted"/>
<sequence>MEGWYQFGYDGFPSGEVRRRFYCQRDDPCDSEEEQEVYNDNDRPVYYYPMHESEEASSMEDEVEELPLPPTIPFSLRPSVWDSYPGHCGSASVVLRAASGGETEGGDAYFFLHGGILAVTGRVVNTSAVLRVESRVDCVPGNEAVSVVPLDASLAKAICFTGEEPFAAASATSMTGEIVTENVTVPPRRFGHCAVVIPSSRAVDILLPNYRANCEVHLTFVIGGAFADHVPKMLHDVRIRGLVMCEPWLCVTVLRRGEPSGRLSASSAHALTPISPVAQWTLHSPLTGLPPFIATPRVFATLTPWPMTEKDSNLVSYAYLGGSLNGWDPLPLFGLWLLHVDTKQWVLSSSLLETFGEEPPSRFGHSAVIVHTEELYVFGGIGLQREYLNDLVVLNCRTRVWREVFVPSAVTIPSRAFHSCLLLPYRSALVIVGGEAVGRHESSVWSYNVDCGNWCRMTFPLLDSAMGLLQAKGDDAATNCVIIAAKLLCEREQSSVEGREVANRRGLGRKREEVAHHNYRNTGADSPRFELFHWKYTRAVSFSAVANEGSTFPPLSAYYFAAMHGSLLQVLCMQGGIIVMGGTKSPGVTSISWIPARNYSLKESAALWIGMHQPHPFPDVGTRGPGVRTDAGALRGSVNLKRCTAQNGGVSLVERSLAEDQLEQWQHNARKRLREQ</sequence>
<dbReference type="InterPro" id="IPR015915">
    <property type="entry name" value="Kelch-typ_b-propeller"/>
</dbReference>
<accession>A0A422N7G7</accession>
<name>A0A422N7G7_TRYRA</name>
<dbReference type="RefSeq" id="XP_029236310.1">
    <property type="nucleotide sequence ID" value="XM_029383867.1"/>
</dbReference>
<protein>
    <submittedName>
        <fullName evidence="1">Uncharacterized protein</fullName>
    </submittedName>
</protein>
<comment type="caution">
    <text evidence="1">The sequence shown here is derived from an EMBL/GenBank/DDBJ whole genome shotgun (WGS) entry which is preliminary data.</text>
</comment>
<dbReference type="SUPFAM" id="SSF117281">
    <property type="entry name" value="Kelch motif"/>
    <property type="match status" value="1"/>
</dbReference>
<dbReference type="AlphaFoldDB" id="A0A422N7G7"/>
<reference evidence="1 2" key="1">
    <citation type="journal article" date="2018" name="BMC Genomics">
        <title>Genomic comparison of Trypanosoma conorhini and Trypanosoma rangeli to Trypanosoma cruzi strains of high and low virulence.</title>
        <authorList>
            <person name="Bradwell K.R."/>
            <person name="Koparde V.N."/>
            <person name="Matveyev A.V."/>
            <person name="Serrano M.G."/>
            <person name="Alves J.M."/>
            <person name="Parikh H."/>
            <person name="Huang B."/>
            <person name="Lee V."/>
            <person name="Espinosa-Alvarez O."/>
            <person name="Ortiz P.A."/>
            <person name="Costa-Martins A.G."/>
            <person name="Teixeira M.M."/>
            <person name="Buck G.A."/>
        </authorList>
    </citation>
    <scope>NUCLEOTIDE SEQUENCE [LARGE SCALE GENOMIC DNA]</scope>
    <source>
        <strain evidence="1 2">AM80</strain>
    </source>
</reference>
<evidence type="ECO:0000313" key="2">
    <source>
        <dbReference type="Proteomes" id="UP000283634"/>
    </source>
</evidence>